<dbReference type="Proteomes" id="UP000321389">
    <property type="component" value="Chromosome"/>
</dbReference>
<dbReference type="GO" id="GO:0004794">
    <property type="term" value="F:threonine deaminase activity"/>
    <property type="evidence" value="ECO:0007669"/>
    <property type="project" value="TreeGrafter"/>
</dbReference>
<feature type="domain" description="Tryptophan synthase beta chain-like PALP" evidence="4">
    <location>
        <begin position="22"/>
        <end position="302"/>
    </location>
</feature>
<dbReference type="InterPro" id="IPR050147">
    <property type="entry name" value="Ser/Thr_Dehydratase"/>
</dbReference>
<dbReference type="OrthoDB" id="9811476at2"/>
<proteinExistence type="predicted"/>
<name>A0A5B8L2J4_9HYPH</name>
<comment type="cofactor">
    <cofactor evidence="1">
        <name>pyridoxal 5'-phosphate</name>
        <dbReference type="ChEBI" id="CHEBI:597326"/>
    </cofactor>
</comment>
<dbReference type="GO" id="GO:0006567">
    <property type="term" value="P:L-threonine catabolic process"/>
    <property type="evidence" value="ECO:0007669"/>
    <property type="project" value="TreeGrafter"/>
</dbReference>
<accession>A0A5B8L2J4</accession>
<evidence type="ECO:0000256" key="3">
    <source>
        <dbReference type="ARBA" id="ARBA00023239"/>
    </source>
</evidence>
<dbReference type="RefSeq" id="WP_146300674.1">
    <property type="nucleotide sequence ID" value="NZ_CP042301.2"/>
</dbReference>
<dbReference type="GO" id="GO:0006565">
    <property type="term" value="P:L-serine catabolic process"/>
    <property type="evidence" value="ECO:0007669"/>
    <property type="project" value="TreeGrafter"/>
</dbReference>
<evidence type="ECO:0000259" key="4">
    <source>
        <dbReference type="Pfam" id="PF00291"/>
    </source>
</evidence>
<dbReference type="GO" id="GO:0009097">
    <property type="term" value="P:isoleucine biosynthetic process"/>
    <property type="evidence" value="ECO:0007669"/>
    <property type="project" value="TreeGrafter"/>
</dbReference>
<organism evidence="5 6">
    <name type="scientific">Nitratireductor mangrovi</name>
    <dbReference type="NCBI Taxonomy" id="2599600"/>
    <lineage>
        <taxon>Bacteria</taxon>
        <taxon>Pseudomonadati</taxon>
        <taxon>Pseudomonadota</taxon>
        <taxon>Alphaproteobacteria</taxon>
        <taxon>Hyphomicrobiales</taxon>
        <taxon>Phyllobacteriaceae</taxon>
        <taxon>Nitratireductor</taxon>
    </lineage>
</organism>
<sequence length="322" mass="33171">MTIPITETDIASARALIDPVFLGSPLVRQETIDQQLGCQVALKVETLNPIRSFKGRGTEALMASLENSPLHVVTTSSGNFGQGVARAATRRGIRSTIFSTDDINPGKLAAMQRLGAEVRLVPQGDDFKAAARQAAANTNAFYIEDGAHPEIAAGAGTIGMELLRQAPELDAVLVQIGDGALVTGVGSWIKATSPGTRVIGVTAASAPAMRQSLAARKPVSAAARTIADGMAIDTPIASAVNDVAAVIDDIVEVDEDALLGAMALLLQAGGLVAEPSGTAGLAAIMRNRPMFRGLKVATIITGSNARPELLAEAVTAPKPALR</sequence>
<dbReference type="GO" id="GO:0003941">
    <property type="term" value="F:L-serine ammonia-lyase activity"/>
    <property type="evidence" value="ECO:0007669"/>
    <property type="project" value="TreeGrafter"/>
</dbReference>
<keyword evidence="6" id="KW-1185">Reference proteome</keyword>
<dbReference type="KEGG" id="niy:FQ775_17515"/>
<protein>
    <submittedName>
        <fullName evidence="5">Pyridoxal-phosphate dependent enzyme</fullName>
    </submittedName>
</protein>
<dbReference type="PANTHER" id="PTHR48078:SF6">
    <property type="entry name" value="L-THREONINE DEHYDRATASE CATABOLIC TDCB"/>
    <property type="match status" value="1"/>
</dbReference>
<evidence type="ECO:0000256" key="2">
    <source>
        <dbReference type="ARBA" id="ARBA00022898"/>
    </source>
</evidence>
<gene>
    <name evidence="5" type="ORF">FQ775_17515</name>
</gene>
<dbReference type="PANTHER" id="PTHR48078">
    <property type="entry name" value="THREONINE DEHYDRATASE, MITOCHONDRIAL-RELATED"/>
    <property type="match status" value="1"/>
</dbReference>
<dbReference type="InterPro" id="IPR001926">
    <property type="entry name" value="TrpB-like_PALP"/>
</dbReference>
<dbReference type="AlphaFoldDB" id="A0A5B8L2J4"/>
<evidence type="ECO:0000313" key="6">
    <source>
        <dbReference type="Proteomes" id="UP000321389"/>
    </source>
</evidence>
<dbReference type="EMBL" id="CP042301">
    <property type="protein sequence ID" value="QDZ02033.1"/>
    <property type="molecule type" value="Genomic_DNA"/>
</dbReference>
<keyword evidence="3" id="KW-0456">Lyase</keyword>
<evidence type="ECO:0000256" key="1">
    <source>
        <dbReference type="ARBA" id="ARBA00001933"/>
    </source>
</evidence>
<evidence type="ECO:0000313" key="5">
    <source>
        <dbReference type="EMBL" id="QDZ02033.1"/>
    </source>
</evidence>
<dbReference type="Gene3D" id="3.40.50.1100">
    <property type="match status" value="2"/>
</dbReference>
<reference evidence="5" key="1">
    <citation type="submission" date="2020-04" db="EMBL/GenBank/DDBJ databases">
        <title>Nitratireductor sp. nov. isolated from mangrove soil.</title>
        <authorList>
            <person name="Ye Y."/>
        </authorList>
    </citation>
    <scope>NUCLEOTIDE SEQUENCE</scope>
    <source>
        <strain evidence="5">SY7</strain>
    </source>
</reference>
<keyword evidence="2" id="KW-0663">Pyridoxal phosphate</keyword>
<dbReference type="Pfam" id="PF00291">
    <property type="entry name" value="PALP"/>
    <property type="match status" value="1"/>
</dbReference>
<dbReference type="InterPro" id="IPR036052">
    <property type="entry name" value="TrpB-like_PALP_sf"/>
</dbReference>
<dbReference type="SUPFAM" id="SSF53686">
    <property type="entry name" value="Tryptophan synthase beta subunit-like PLP-dependent enzymes"/>
    <property type="match status" value="1"/>
</dbReference>